<comment type="caution">
    <text evidence="2">The sequence shown here is derived from an EMBL/GenBank/DDBJ whole genome shotgun (WGS) entry which is preliminary data.</text>
</comment>
<dbReference type="InterPro" id="IPR017517">
    <property type="entry name" value="Maleyloyr_isom"/>
</dbReference>
<protein>
    <submittedName>
        <fullName evidence="2">TIGR03086 family protein</fullName>
    </submittedName>
</protein>
<dbReference type="InterPro" id="IPR024344">
    <property type="entry name" value="MDMPI_metal-binding"/>
</dbReference>
<dbReference type="EMBL" id="JAERRJ010000005">
    <property type="protein sequence ID" value="MBL1075641.1"/>
    <property type="molecule type" value="Genomic_DNA"/>
</dbReference>
<dbReference type="Proteomes" id="UP000602198">
    <property type="component" value="Unassembled WGS sequence"/>
</dbReference>
<evidence type="ECO:0000313" key="2">
    <source>
        <dbReference type="EMBL" id="MBL1075641.1"/>
    </source>
</evidence>
<keyword evidence="3" id="KW-1185">Reference proteome</keyword>
<feature type="domain" description="Mycothiol-dependent maleylpyruvate isomerase metal-binding" evidence="1">
    <location>
        <begin position="9"/>
        <end position="131"/>
    </location>
</feature>
<evidence type="ECO:0000313" key="3">
    <source>
        <dbReference type="Proteomes" id="UP000602198"/>
    </source>
</evidence>
<sequence>MNYPIFDLESAAADMDTVVTGIDDTQLDAPTPCTGTSVRLLLAHVVGLTEAFRQAATKEMIGRSQPATSVRPELPHDWRTRIPAQLKDLVAAWYQPAAWTGDTEAGGVLLPATQMAEIALNELVVHAWDLARATGQPYLPDSDDLAILLEMLRNTPVEGTPGLFGPVVPVPDNAATLDRVLGLTGRDPAWSAHSA</sequence>
<evidence type="ECO:0000259" key="1">
    <source>
        <dbReference type="Pfam" id="PF11716"/>
    </source>
</evidence>
<dbReference type="RefSeq" id="WP_201947884.1">
    <property type="nucleotide sequence ID" value="NZ_JAERRJ010000005.1"/>
</dbReference>
<dbReference type="InterPro" id="IPR017520">
    <property type="entry name" value="CHP03086"/>
</dbReference>
<reference evidence="2 3" key="1">
    <citation type="submission" date="2021-01" db="EMBL/GenBank/DDBJ databases">
        <title>WGS of actinomycetes isolated from Thailand.</title>
        <authorList>
            <person name="Thawai C."/>
        </authorList>
    </citation>
    <scope>NUCLEOTIDE SEQUENCE [LARGE SCALE GENOMIC DNA]</scope>
    <source>
        <strain evidence="2 3">LPG 2</strain>
    </source>
</reference>
<accession>A0ABS1M506</accession>
<gene>
    <name evidence="2" type="ORF">JK358_14695</name>
</gene>
<dbReference type="InterPro" id="IPR034660">
    <property type="entry name" value="DinB/YfiT-like"/>
</dbReference>
<name>A0ABS1M506_9NOCA</name>
<organism evidence="2 3">
    <name type="scientific">Nocardia acididurans</name>
    <dbReference type="NCBI Taxonomy" id="2802282"/>
    <lineage>
        <taxon>Bacteria</taxon>
        <taxon>Bacillati</taxon>
        <taxon>Actinomycetota</taxon>
        <taxon>Actinomycetes</taxon>
        <taxon>Mycobacteriales</taxon>
        <taxon>Nocardiaceae</taxon>
        <taxon>Nocardia</taxon>
    </lineage>
</organism>
<dbReference type="Pfam" id="PF11716">
    <property type="entry name" value="MDMPI_N"/>
    <property type="match status" value="1"/>
</dbReference>
<proteinExistence type="predicted"/>
<dbReference type="NCBIfam" id="TIGR03086">
    <property type="entry name" value="TIGR03086 family metal-binding protein"/>
    <property type="match status" value="1"/>
</dbReference>
<dbReference type="Gene3D" id="1.20.120.450">
    <property type="entry name" value="dinb family like domain"/>
    <property type="match status" value="1"/>
</dbReference>
<dbReference type="NCBIfam" id="TIGR03083">
    <property type="entry name" value="maleylpyruvate isomerase family mycothiol-dependent enzyme"/>
    <property type="match status" value="1"/>
</dbReference>
<dbReference type="SUPFAM" id="SSF109854">
    <property type="entry name" value="DinB/YfiT-like putative metalloenzymes"/>
    <property type="match status" value="1"/>
</dbReference>